<dbReference type="CDD" id="cd07725">
    <property type="entry name" value="TTHA1429-like_MBL-fold"/>
    <property type="match status" value="1"/>
</dbReference>
<dbReference type="Gene3D" id="3.60.15.10">
    <property type="entry name" value="Ribonuclease Z/Hydroxyacylglutathione hydrolase-like"/>
    <property type="match status" value="1"/>
</dbReference>
<comment type="caution">
    <text evidence="2">The sequence shown here is derived from an EMBL/GenBank/DDBJ whole genome shotgun (WGS) entry which is preliminary data.</text>
</comment>
<feature type="domain" description="Metallo-beta-lactamase" evidence="1">
    <location>
        <begin position="23"/>
        <end position="232"/>
    </location>
</feature>
<dbReference type="InterPro" id="IPR036388">
    <property type="entry name" value="WH-like_DNA-bd_sf"/>
</dbReference>
<keyword evidence="3" id="KW-1185">Reference proteome</keyword>
<dbReference type="SMART" id="SM00849">
    <property type="entry name" value="Lactamase_B"/>
    <property type="match status" value="1"/>
</dbReference>
<gene>
    <name evidence="2" type="ORF">EV210_1122</name>
</gene>
<dbReference type="EMBL" id="SLUI01000012">
    <property type="protein sequence ID" value="TCL35344.1"/>
    <property type="molecule type" value="Genomic_DNA"/>
</dbReference>
<name>A0A4R1Q3S5_9FIRM</name>
<proteinExistence type="predicted"/>
<organism evidence="2 3">
    <name type="scientific">Anaerospora hongkongensis</name>
    <dbReference type="NCBI Taxonomy" id="244830"/>
    <lineage>
        <taxon>Bacteria</taxon>
        <taxon>Bacillati</taxon>
        <taxon>Bacillota</taxon>
        <taxon>Negativicutes</taxon>
        <taxon>Selenomonadales</taxon>
        <taxon>Sporomusaceae</taxon>
        <taxon>Anaerospora</taxon>
    </lineage>
</organism>
<dbReference type="Pfam" id="PF00753">
    <property type="entry name" value="Lactamase_B"/>
    <property type="match status" value="1"/>
</dbReference>
<dbReference type="Gene3D" id="1.10.10.10">
    <property type="entry name" value="Winged helix-like DNA-binding domain superfamily/Winged helix DNA-binding domain"/>
    <property type="match status" value="1"/>
</dbReference>
<dbReference type="RefSeq" id="WP_132082450.1">
    <property type="nucleotide sequence ID" value="NZ_SLUI01000012.1"/>
</dbReference>
<evidence type="ECO:0000259" key="1">
    <source>
        <dbReference type="SMART" id="SM00849"/>
    </source>
</evidence>
<reference evidence="2 3" key="1">
    <citation type="submission" date="2019-03" db="EMBL/GenBank/DDBJ databases">
        <title>Genomic Encyclopedia of Type Strains, Phase IV (KMG-IV): sequencing the most valuable type-strain genomes for metagenomic binning, comparative biology and taxonomic classification.</title>
        <authorList>
            <person name="Goeker M."/>
        </authorList>
    </citation>
    <scope>NUCLEOTIDE SEQUENCE [LARGE SCALE GENOMIC DNA]</scope>
    <source>
        <strain evidence="2 3">DSM 15969</strain>
    </source>
</reference>
<dbReference type="InterPro" id="IPR001279">
    <property type="entry name" value="Metallo-B-lactamas"/>
</dbReference>
<dbReference type="GO" id="GO:0016787">
    <property type="term" value="F:hydrolase activity"/>
    <property type="evidence" value="ECO:0007669"/>
    <property type="project" value="UniProtKB-KW"/>
</dbReference>
<evidence type="ECO:0000313" key="3">
    <source>
        <dbReference type="Proteomes" id="UP000295063"/>
    </source>
</evidence>
<dbReference type="OrthoDB" id="9761531at2"/>
<dbReference type="InterPro" id="IPR036866">
    <property type="entry name" value="RibonucZ/Hydroxyglut_hydro"/>
</dbReference>
<dbReference type="AlphaFoldDB" id="A0A4R1Q3S5"/>
<keyword evidence="2" id="KW-0378">Hydrolase</keyword>
<accession>A0A4R1Q3S5</accession>
<protein>
    <submittedName>
        <fullName evidence="2">Glyoxylase-like metal-dependent hydrolase (Beta-lactamase superfamily II)</fullName>
    </submittedName>
</protein>
<sequence length="326" mass="36445">MAELILPALYRLEIPIPKNPLKATNCYIIKGRERSLIIDTGLRIPEAQQALLAGLDELSVNLNQTDIFVTHMHSDHSGLIPDIQSPMSAVYASAADAAIINQFATVRSGWHNLLEAARCNGFSAEEAQQAIERHPGYKGSLAKTIDFTIVKDGDVITIDDFHLTCIETPGHSPGQVCLYEPDQKLLFSGDHLLGDISPNITHWWDTGNPLGSFLDSLSKIEPLPVKLVLPGHRRIFTDCQGRIAELKQHHQHRLDEAFSILSDGPLTAYQVAGQMTWDMSYRSWDQFPPPQKFFATGEARAHLRHLEVQGLICQEFIEGVNYYKRC</sequence>
<dbReference type="Proteomes" id="UP000295063">
    <property type="component" value="Unassembled WGS sequence"/>
</dbReference>
<dbReference type="InterPro" id="IPR050662">
    <property type="entry name" value="Sec-metab_biosynth-thioest"/>
</dbReference>
<dbReference type="PANTHER" id="PTHR23131">
    <property type="entry name" value="ENDORIBONUCLEASE LACTB2"/>
    <property type="match status" value="1"/>
</dbReference>
<dbReference type="SUPFAM" id="SSF56281">
    <property type="entry name" value="Metallo-hydrolase/oxidoreductase"/>
    <property type="match status" value="1"/>
</dbReference>
<evidence type="ECO:0000313" key="2">
    <source>
        <dbReference type="EMBL" id="TCL35344.1"/>
    </source>
</evidence>
<dbReference type="PANTHER" id="PTHR23131:SF4">
    <property type="entry name" value="METALLO-BETA-LACTAMASE SUPERFAMILY POTEIN"/>
    <property type="match status" value="1"/>
</dbReference>